<organism evidence="1">
    <name type="scientific">mine drainage metagenome</name>
    <dbReference type="NCBI Taxonomy" id="410659"/>
    <lineage>
        <taxon>unclassified sequences</taxon>
        <taxon>metagenomes</taxon>
        <taxon>ecological metagenomes</taxon>
    </lineage>
</organism>
<dbReference type="InterPro" id="IPR036869">
    <property type="entry name" value="J_dom_sf"/>
</dbReference>
<dbReference type="EMBL" id="UOYP01000604">
    <property type="protein sequence ID" value="VAY89395.1"/>
    <property type="molecule type" value="Genomic_DNA"/>
</dbReference>
<reference evidence="1" key="1">
    <citation type="submission" date="2018-10" db="EMBL/GenBank/DDBJ databases">
        <authorList>
            <person name="Plewniak F."/>
        </authorList>
    </citation>
    <scope>NUCLEOTIDE SEQUENCE</scope>
</reference>
<dbReference type="SUPFAM" id="SSF46565">
    <property type="entry name" value="Chaperone J-domain"/>
    <property type="match status" value="1"/>
</dbReference>
<evidence type="ECO:0008006" key="2">
    <source>
        <dbReference type="Google" id="ProtNLM"/>
    </source>
</evidence>
<sequence length="53" mass="5922">MLEVPLEEKRLAVIKLAYRRKAQIAHPDRGGDTAAMTQLNEAYRLALEELGGN</sequence>
<accession>A0A3P3ZRJ3</accession>
<evidence type="ECO:0000313" key="1">
    <source>
        <dbReference type="EMBL" id="VAY89395.1"/>
    </source>
</evidence>
<dbReference type="AlphaFoldDB" id="A0A3P3ZRJ3"/>
<dbReference type="Gene3D" id="1.10.287.110">
    <property type="entry name" value="DnaJ domain"/>
    <property type="match status" value="1"/>
</dbReference>
<proteinExistence type="predicted"/>
<protein>
    <recommendedName>
        <fullName evidence="2">J domain-containing protein</fullName>
    </recommendedName>
</protein>
<name>A0A3P3ZRJ3_9ZZZZ</name>
<gene>
    <name evidence="1" type="ORF">CARN8_6420004</name>
</gene>